<comment type="caution">
    <text evidence="2">The sequence shown here is derived from an EMBL/GenBank/DDBJ whole genome shotgun (WGS) entry which is preliminary data.</text>
</comment>
<protein>
    <submittedName>
        <fullName evidence="2">Uncharacterized protein</fullName>
    </submittedName>
</protein>
<dbReference type="GeneID" id="87831819"/>
<evidence type="ECO:0000313" key="3">
    <source>
        <dbReference type="Proteomes" id="UP001302602"/>
    </source>
</evidence>
<reference evidence="2" key="1">
    <citation type="journal article" date="2023" name="Mol. Phylogenet. Evol.">
        <title>Genome-scale phylogeny and comparative genomics of the fungal order Sordariales.</title>
        <authorList>
            <person name="Hensen N."/>
            <person name="Bonometti L."/>
            <person name="Westerberg I."/>
            <person name="Brannstrom I.O."/>
            <person name="Guillou S."/>
            <person name="Cros-Aarteil S."/>
            <person name="Calhoun S."/>
            <person name="Haridas S."/>
            <person name="Kuo A."/>
            <person name="Mondo S."/>
            <person name="Pangilinan J."/>
            <person name="Riley R."/>
            <person name="LaButti K."/>
            <person name="Andreopoulos B."/>
            <person name="Lipzen A."/>
            <person name="Chen C."/>
            <person name="Yan M."/>
            <person name="Daum C."/>
            <person name="Ng V."/>
            <person name="Clum A."/>
            <person name="Steindorff A."/>
            <person name="Ohm R.A."/>
            <person name="Martin F."/>
            <person name="Silar P."/>
            <person name="Natvig D.O."/>
            <person name="Lalanne C."/>
            <person name="Gautier V."/>
            <person name="Ament-Velasquez S.L."/>
            <person name="Kruys A."/>
            <person name="Hutchinson M.I."/>
            <person name="Powell A.J."/>
            <person name="Barry K."/>
            <person name="Miller A.N."/>
            <person name="Grigoriev I.V."/>
            <person name="Debuchy R."/>
            <person name="Gladieux P."/>
            <person name="Hiltunen Thoren M."/>
            <person name="Johannesson H."/>
        </authorList>
    </citation>
    <scope>NUCLEOTIDE SEQUENCE</scope>
    <source>
        <strain evidence="2">CBS 731.68</strain>
    </source>
</reference>
<dbReference type="Proteomes" id="UP001302602">
    <property type="component" value="Unassembled WGS sequence"/>
</dbReference>
<gene>
    <name evidence="2" type="ORF">N657DRAFT_660493</name>
</gene>
<organism evidence="2 3">
    <name type="scientific">Parathielavia appendiculata</name>
    <dbReference type="NCBI Taxonomy" id="2587402"/>
    <lineage>
        <taxon>Eukaryota</taxon>
        <taxon>Fungi</taxon>
        <taxon>Dikarya</taxon>
        <taxon>Ascomycota</taxon>
        <taxon>Pezizomycotina</taxon>
        <taxon>Sordariomycetes</taxon>
        <taxon>Sordariomycetidae</taxon>
        <taxon>Sordariales</taxon>
        <taxon>Chaetomiaceae</taxon>
        <taxon>Parathielavia</taxon>
    </lineage>
</organism>
<proteinExistence type="predicted"/>
<dbReference type="RefSeq" id="XP_062652747.1">
    <property type="nucleotide sequence ID" value="XM_062795050.1"/>
</dbReference>
<evidence type="ECO:0000313" key="2">
    <source>
        <dbReference type="EMBL" id="KAK4128976.1"/>
    </source>
</evidence>
<dbReference type="AlphaFoldDB" id="A0AAN6Z8L4"/>
<feature type="chain" id="PRO_5043003595" evidence="1">
    <location>
        <begin position="19"/>
        <end position="188"/>
    </location>
</feature>
<keyword evidence="3" id="KW-1185">Reference proteome</keyword>
<feature type="signal peptide" evidence="1">
    <location>
        <begin position="1"/>
        <end position="18"/>
    </location>
</feature>
<evidence type="ECO:0000256" key="1">
    <source>
        <dbReference type="SAM" id="SignalP"/>
    </source>
</evidence>
<accession>A0AAN6Z8L4</accession>
<sequence length="188" mass="20989">MIPHAVLAITSLITSAKAGILPLKRTGGLFDFDVRYLEAQEVVMSERNYINFHIRPYPGAKTSHCFALGTTLSHTLTTIPQTWCYSEHNDDSTAPSRDRVWFMFIIGEDVDPNAPTVDSIFVMHHSTGAYLRIARQVDDHTHDMAMQYFPAAYLPVVGEGPEEIMAHQVYDGPQSPSIVAVRYQGVAH</sequence>
<name>A0AAN6Z8L4_9PEZI</name>
<dbReference type="EMBL" id="MU853223">
    <property type="protein sequence ID" value="KAK4128976.1"/>
    <property type="molecule type" value="Genomic_DNA"/>
</dbReference>
<keyword evidence="1" id="KW-0732">Signal</keyword>
<reference evidence="2" key="2">
    <citation type="submission" date="2023-05" db="EMBL/GenBank/DDBJ databases">
        <authorList>
            <consortium name="Lawrence Berkeley National Laboratory"/>
            <person name="Steindorff A."/>
            <person name="Hensen N."/>
            <person name="Bonometti L."/>
            <person name="Westerberg I."/>
            <person name="Brannstrom I.O."/>
            <person name="Guillou S."/>
            <person name="Cros-Aarteil S."/>
            <person name="Calhoun S."/>
            <person name="Haridas S."/>
            <person name="Kuo A."/>
            <person name="Mondo S."/>
            <person name="Pangilinan J."/>
            <person name="Riley R."/>
            <person name="Labutti K."/>
            <person name="Andreopoulos B."/>
            <person name="Lipzen A."/>
            <person name="Chen C."/>
            <person name="Yanf M."/>
            <person name="Daum C."/>
            <person name="Ng V."/>
            <person name="Clum A."/>
            <person name="Ohm R."/>
            <person name="Martin F."/>
            <person name="Silar P."/>
            <person name="Natvig D."/>
            <person name="Lalanne C."/>
            <person name="Gautier V."/>
            <person name="Ament-Velasquez S.L."/>
            <person name="Kruys A."/>
            <person name="Hutchinson M.I."/>
            <person name="Powell A.J."/>
            <person name="Barry K."/>
            <person name="Miller A.N."/>
            <person name="Grigoriev I.V."/>
            <person name="Debuchy R."/>
            <person name="Gladieux P."/>
            <person name="Thoren M.H."/>
            <person name="Johannesson H."/>
        </authorList>
    </citation>
    <scope>NUCLEOTIDE SEQUENCE</scope>
    <source>
        <strain evidence="2">CBS 731.68</strain>
    </source>
</reference>